<dbReference type="EMBL" id="JBHTCF010000048">
    <property type="protein sequence ID" value="MFC7310809.1"/>
    <property type="molecule type" value="Genomic_DNA"/>
</dbReference>
<evidence type="ECO:0000259" key="1">
    <source>
        <dbReference type="Pfam" id="PF13401"/>
    </source>
</evidence>
<dbReference type="PANTHER" id="PTHR35894">
    <property type="entry name" value="GENERAL SECRETION PATHWAY PROTEIN A-RELATED"/>
    <property type="match status" value="1"/>
</dbReference>
<dbReference type="Proteomes" id="UP001596523">
    <property type="component" value="Unassembled WGS sequence"/>
</dbReference>
<accession>A0ABW2JXH7</accession>
<evidence type="ECO:0000313" key="2">
    <source>
        <dbReference type="EMBL" id="MFC7310809.1"/>
    </source>
</evidence>
<dbReference type="InterPro" id="IPR052026">
    <property type="entry name" value="ExeA_AAA_ATPase_DNA-bind"/>
</dbReference>
<feature type="domain" description="ORC1/DEAH AAA+ ATPase" evidence="1">
    <location>
        <begin position="205"/>
        <end position="319"/>
    </location>
</feature>
<dbReference type="InterPro" id="IPR027417">
    <property type="entry name" value="P-loop_NTPase"/>
</dbReference>
<dbReference type="Gene3D" id="3.40.50.300">
    <property type="entry name" value="P-loop containing nucleotide triphosphate hydrolases"/>
    <property type="match status" value="1"/>
</dbReference>
<organism evidence="2 3">
    <name type="scientific">Streptomyces monticola</name>
    <dbReference type="NCBI Taxonomy" id="2666263"/>
    <lineage>
        <taxon>Bacteria</taxon>
        <taxon>Bacillati</taxon>
        <taxon>Actinomycetota</taxon>
        <taxon>Actinomycetes</taxon>
        <taxon>Kitasatosporales</taxon>
        <taxon>Streptomycetaceae</taxon>
        <taxon>Streptomyces</taxon>
    </lineage>
</organism>
<reference evidence="3" key="1">
    <citation type="journal article" date="2019" name="Int. J. Syst. Evol. Microbiol.">
        <title>The Global Catalogue of Microorganisms (GCM) 10K type strain sequencing project: providing services to taxonomists for standard genome sequencing and annotation.</title>
        <authorList>
            <consortium name="The Broad Institute Genomics Platform"/>
            <consortium name="The Broad Institute Genome Sequencing Center for Infectious Disease"/>
            <person name="Wu L."/>
            <person name="Ma J."/>
        </authorList>
    </citation>
    <scope>NUCLEOTIDE SEQUENCE [LARGE SCALE GENOMIC DNA]</scope>
    <source>
        <strain evidence="3">SYNS20</strain>
    </source>
</reference>
<dbReference type="Pfam" id="PF13401">
    <property type="entry name" value="AAA_22"/>
    <property type="match status" value="1"/>
</dbReference>
<dbReference type="PANTHER" id="PTHR35894:SF1">
    <property type="entry name" value="PHOSPHORIBULOKINASE _ URIDINE KINASE FAMILY"/>
    <property type="match status" value="1"/>
</dbReference>
<dbReference type="SUPFAM" id="SSF52540">
    <property type="entry name" value="P-loop containing nucleoside triphosphate hydrolases"/>
    <property type="match status" value="1"/>
</dbReference>
<sequence>MVVRRLLALDEAGKLETVHVRIAAQSAGVSLRTVWRWLALARESGRMDPVPRRSAFTFPDALWTRLSEAGGNVAALHRWMADHVDEVLPALGRDVLPSLATLHLAVRREHSQGRVLPVTRPRYARVDPAGYDRALAELALPGTVDEAGQAIADPAPNNGTENNGTASTTPFTDSGVRLYVPGAHAVSTRQLGEVAEALAHTIAARGIVCVYGDPGHGKTVAVHQALCLLPRRTPVHRALVAVKPALPQLRAALLTAFGLPVKALTSRTDAADRALIDALQAPGVLVVDDVQRIAAPELDYLRLLVDAPTTQTSLVLCGAGAERTLARAPALASRVLTWQQVPRLEPAQVPGVLRLFHPLWDFATDADLLYADETCAQGNFRTWAKITSHAYAALSRRPATTADRALLTGACSRLGPITP</sequence>
<evidence type="ECO:0000313" key="3">
    <source>
        <dbReference type="Proteomes" id="UP001596523"/>
    </source>
</evidence>
<keyword evidence="3" id="KW-1185">Reference proteome</keyword>
<comment type="caution">
    <text evidence="2">The sequence shown here is derived from an EMBL/GenBank/DDBJ whole genome shotgun (WGS) entry which is preliminary data.</text>
</comment>
<dbReference type="InterPro" id="IPR049945">
    <property type="entry name" value="AAA_22"/>
</dbReference>
<gene>
    <name evidence="2" type="ORF">ACFQVC_42175</name>
</gene>
<name>A0ABW2JXH7_9ACTN</name>
<proteinExistence type="predicted"/>
<protein>
    <submittedName>
        <fullName evidence="2">AAA family ATPase</fullName>
    </submittedName>
</protein>